<feature type="transmembrane region" description="Helical" evidence="7">
    <location>
        <begin position="401"/>
        <end position="425"/>
    </location>
</feature>
<feature type="transmembrane region" description="Helical" evidence="7">
    <location>
        <begin position="6"/>
        <end position="39"/>
    </location>
</feature>
<evidence type="ECO:0000256" key="4">
    <source>
        <dbReference type="ARBA" id="ARBA00022692"/>
    </source>
</evidence>
<keyword evidence="5 7" id="KW-1133">Transmembrane helix</keyword>
<keyword evidence="3 7" id="KW-0997">Cell inner membrane</keyword>
<feature type="transmembrane region" description="Helical" evidence="7">
    <location>
        <begin position="171"/>
        <end position="197"/>
    </location>
</feature>
<dbReference type="OrthoDB" id="9790209at2"/>
<dbReference type="GO" id="GO:0022857">
    <property type="term" value="F:transmembrane transporter activity"/>
    <property type="evidence" value="ECO:0007669"/>
    <property type="project" value="UniProtKB-UniRule"/>
</dbReference>
<keyword evidence="7" id="KW-0813">Transport</keyword>
<evidence type="ECO:0000259" key="8">
    <source>
        <dbReference type="Pfam" id="PF06808"/>
    </source>
</evidence>
<feature type="transmembrane region" description="Helical" evidence="7">
    <location>
        <begin position="143"/>
        <end position="165"/>
    </location>
</feature>
<evidence type="ECO:0000313" key="10">
    <source>
        <dbReference type="Proteomes" id="UP000318590"/>
    </source>
</evidence>
<dbReference type="PANTHER" id="PTHR33362">
    <property type="entry name" value="SIALIC ACID TRAP TRANSPORTER PERMEASE PROTEIN SIAT-RELATED"/>
    <property type="match status" value="1"/>
</dbReference>
<name>A0A547PK98_9RHOB</name>
<proteinExistence type="inferred from homology"/>
<dbReference type="PANTHER" id="PTHR33362:SF5">
    <property type="entry name" value="C4-DICARBOXYLATE TRAP TRANSPORTER LARGE PERMEASE PROTEIN DCTM"/>
    <property type="match status" value="1"/>
</dbReference>
<evidence type="ECO:0000256" key="1">
    <source>
        <dbReference type="ARBA" id="ARBA00004429"/>
    </source>
</evidence>
<feature type="transmembrane region" description="Helical" evidence="7">
    <location>
        <begin position="354"/>
        <end position="374"/>
    </location>
</feature>
<comment type="subcellular location">
    <subcellularLocation>
        <location evidence="1 7">Cell inner membrane</location>
        <topology evidence="1 7">Multi-pass membrane protein</topology>
    </subcellularLocation>
</comment>
<keyword evidence="10" id="KW-1185">Reference proteome</keyword>
<comment type="similarity">
    <text evidence="7">Belongs to the TRAP transporter large permease family.</text>
</comment>
<dbReference type="InterPro" id="IPR010656">
    <property type="entry name" value="DctM"/>
</dbReference>
<organism evidence="9 10">
    <name type="scientific">Palleronia caenipelagi</name>
    <dbReference type="NCBI Taxonomy" id="2489174"/>
    <lineage>
        <taxon>Bacteria</taxon>
        <taxon>Pseudomonadati</taxon>
        <taxon>Pseudomonadota</taxon>
        <taxon>Alphaproteobacteria</taxon>
        <taxon>Rhodobacterales</taxon>
        <taxon>Roseobacteraceae</taxon>
        <taxon>Palleronia</taxon>
    </lineage>
</organism>
<feature type="transmembrane region" description="Helical" evidence="7">
    <location>
        <begin position="277"/>
        <end position="297"/>
    </location>
</feature>
<dbReference type="Proteomes" id="UP000318590">
    <property type="component" value="Unassembled WGS sequence"/>
</dbReference>
<accession>A0A547PK98</accession>
<feature type="domain" description="TRAP C4-dicarboxylate transport system permease DctM subunit" evidence="8">
    <location>
        <begin position="10"/>
        <end position="420"/>
    </location>
</feature>
<comment type="caution">
    <text evidence="9">The sequence shown here is derived from an EMBL/GenBank/DDBJ whole genome shotgun (WGS) entry which is preliminary data.</text>
</comment>
<dbReference type="AlphaFoldDB" id="A0A547PK98"/>
<dbReference type="PIRSF" id="PIRSF006066">
    <property type="entry name" value="HI0050"/>
    <property type="match status" value="1"/>
</dbReference>
<dbReference type="InterPro" id="IPR004681">
    <property type="entry name" value="TRAP_DctM"/>
</dbReference>
<comment type="function">
    <text evidence="7">Part of the tripartite ATP-independent periplasmic (TRAP) transport system.</text>
</comment>
<protein>
    <recommendedName>
        <fullName evidence="7">TRAP transporter large permease protein</fullName>
    </recommendedName>
</protein>
<dbReference type="Pfam" id="PF06808">
    <property type="entry name" value="DctM"/>
    <property type="match status" value="1"/>
</dbReference>
<feature type="transmembrane region" description="Helical" evidence="7">
    <location>
        <begin position="98"/>
        <end position="122"/>
    </location>
</feature>
<gene>
    <name evidence="9" type="ORF">FEV53_18710</name>
</gene>
<evidence type="ECO:0000256" key="6">
    <source>
        <dbReference type="ARBA" id="ARBA00023136"/>
    </source>
</evidence>
<evidence type="ECO:0000256" key="5">
    <source>
        <dbReference type="ARBA" id="ARBA00022989"/>
    </source>
</evidence>
<keyword evidence="4 7" id="KW-0812">Transmembrane</keyword>
<dbReference type="EMBL" id="VFSV01000070">
    <property type="protein sequence ID" value="TRD14585.1"/>
    <property type="molecule type" value="Genomic_DNA"/>
</dbReference>
<evidence type="ECO:0000256" key="3">
    <source>
        <dbReference type="ARBA" id="ARBA00022519"/>
    </source>
</evidence>
<reference evidence="9 10" key="1">
    <citation type="submission" date="2019-06" db="EMBL/GenBank/DDBJ databases">
        <title>Paenimaribius caenipelagi gen. nov., sp. nov., isolated from a tidal flat.</title>
        <authorList>
            <person name="Yoon J.-H."/>
        </authorList>
    </citation>
    <scope>NUCLEOTIDE SEQUENCE [LARGE SCALE GENOMIC DNA]</scope>
    <source>
        <strain evidence="9 10">JBTF-M29</strain>
    </source>
</reference>
<dbReference type="GO" id="GO:0005886">
    <property type="term" value="C:plasma membrane"/>
    <property type="evidence" value="ECO:0007669"/>
    <property type="project" value="UniProtKB-SubCell"/>
</dbReference>
<comment type="subunit">
    <text evidence="7">The complex comprises the extracytoplasmic solute receptor protein and the two transmembrane proteins.</text>
</comment>
<sequence>MTIEWPIGLLILLIVMFLGVPVGLAMTVVGTLGTATIIGAEPALSLLGQTYFSNARSYNLSILPMFLMMGNFVVKSGIAADLYDAANAWMRHRKGGLAIATVIACGGFSSLCGSSLATATTMTKIALPSMRRYRYPDGLSTGAIAAGGTLGILIPPSVILVLYGIMTQQDIGQLFLAGIIPGLLGVFLYCAAVVFSVNFGKLQLETQPKLQLIERIMALKGVLGAILLFTFVMGGIYLGIFTPSESAGMGAGGALALTLFQRRLCFRDLLTISYDTAKTTGSMFLILFGALTFSNYVNISGMTQDIQLLVSYLKNPTYALIAITLIYIGLGCVLEGLSMITLTVPIFYPIVADLGYDLIWFGIYIVIVTEFSYITPPVGMNAFVLKSIVTDVSLSTIFKGIFPFLLADVLRLVLVLTFPSVALIIPNLV</sequence>
<comment type="caution">
    <text evidence="7">Lacks conserved residue(s) required for the propagation of feature annotation.</text>
</comment>
<dbReference type="NCBIfam" id="TIGR00786">
    <property type="entry name" value="dctM"/>
    <property type="match status" value="1"/>
</dbReference>
<evidence type="ECO:0000313" key="9">
    <source>
        <dbReference type="EMBL" id="TRD14585.1"/>
    </source>
</evidence>
<evidence type="ECO:0000256" key="7">
    <source>
        <dbReference type="RuleBase" id="RU369079"/>
    </source>
</evidence>
<feature type="transmembrane region" description="Helical" evidence="7">
    <location>
        <begin position="218"/>
        <end position="240"/>
    </location>
</feature>
<feature type="transmembrane region" description="Helical" evidence="7">
    <location>
        <begin position="60"/>
        <end position="78"/>
    </location>
</feature>
<keyword evidence="2" id="KW-1003">Cell membrane</keyword>
<keyword evidence="6 7" id="KW-0472">Membrane</keyword>
<dbReference type="RefSeq" id="WP_142836218.1">
    <property type="nucleotide sequence ID" value="NZ_VFSV01000070.1"/>
</dbReference>
<evidence type="ECO:0000256" key="2">
    <source>
        <dbReference type="ARBA" id="ARBA00022475"/>
    </source>
</evidence>
<feature type="transmembrane region" description="Helical" evidence="7">
    <location>
        <begin position="317"/>
        <end position="342"/>
    </location>
</feature>